<dbReference type="EMBL" id="GECU01006586">
    <property type="protein sequence ID" value="JAT01121.1"/>
    <property type="molecule type" value="Transcribed_RNA"/>
</dbReference>
<protein>
    <recommendedName>
        <fullName evidence="2">IQ motif and ubiquitin-like domain-containing protein</fullName>
    </recommendedName>
</protein>
<evidence type="ECO:0000313" key="3">
    <source>
        <dbReference type="EMBL" id="JAS80326.1"/>
    </source>
</evidence>
<feature type="region of interest" description="Disordered" evidence="1">
    <location>
        <begin position="1"/>
        <end position="27"/>
    </location>
</feature>
<sequence length="732" mass="86391">MKAKSRIKMDSLKQDNKTKDEKPNATFPEQTQLPTIQYSLNQHKNKIPCKIEDNLKDIVTVKFTLDSSEEFGSAFKKYTTIKEVRKSLADVLELKPEIIKLKDETGNLNDSVILGDIPTEPFSKIKLRLDSTAPETVNVEEQVRKNIPTIDVITVHMSDNSSLQNKNVVEIWNEACQKEWLGGYRHRLTGMEYHHAKTQTIPQIRQEVIYSHSEYKMPLLFNRDTQTPYLPRDASVSTVVSRGTQMQRNDTYISSCLDKIITAKSFQPHSTDSGFIDKVIFIQRRFKKLLRRKRFLSIINLEKKMVEEHKKQKSQILINQALKERQILTNTVYPTTRGDFYNLYLIMRKWLKNEWARISFQRTEATRQSKRFFLLQREIVLLFDIEKHRISVKKEALKKEEMRFLEMGARPKTFKNLKGQITSVDDLNTQRAREYKEIYSQLVRPNTTPRDRIDFLSTFKHLFTSKFITYEFSSEIITLINREIDLISIGMKEKDLKGIRMRIEQLYLHFLHQKEFNPKGQHYRKPNWPKTVDALYKCNRCKKLLPPSRFPVHIRMKSYMQCTSCDWLHNIGQHHADMSPYLKILRKVQHSEMSKCCYTSVCFLLQKIGMCFLTNVIWHGQSPISTCQDLSRLQHVRWQADIEWSPWNTILLTDQEAKCHESIINLSTFYSKSLIGTVHRRHITARIHFSDLMKMDRDLRESGAWQNINDSGPYFHRSHADRFASQNDYDRF</sequence>
<name>A0A1B6I083_9HEMI</name>
<dbReference type="GO" id="GO:0031514">
    <property type="term" value="C:motile cilium"/>
    <property type="evidence" value="ECO:0007669"/>
    <property type="project" value="TreeGrafter"/>
</dbReference>
<dbReference type="EMBL" id="GECU01027380">
    <property type="protein sequence ID" value="JAS80326.1"/>
    <property type="molecule type" value="Transcribed_RNA"/>
</dbReference>
<dbReference type="InterPro" id="IPR057887">
    <property type="entry name" value="IQUB_helical"/>
</dbReference>
<dbReference type="GO" id="GO:0060271">
    <property type="term" value="P:cilium assembly"/>
    <property type="evidence" value="ECO:0007669"/>
    <property type="project" value="TreeGrafter"/>
</dbReference>
<organism evidence="3">
    <name type="scientific">Homalodisca liturata</name>
    <dbReference type="NCBI Taxonomy" id="320908"/>
    <lineage>
        <taxon>Eukaryota</taxon>
        <taxon>Metazoa</taxon>
        <taxon>Ecdysozoa</taxon>
        <taxon>Arthropoda</taxon>
        <taxon>Hexapoda</taxon>
        <taxon>Insecta</taxon>
        <taxon>Pterygota</taxon>
        <taxon>Neoptera</taxon>
        <taxon>Paraneoptera</taxon>
        <taxon>Hemiptera</taxon>
        <taxon>Auchenorrhyncha</taxon>
        <taxon>Membracoidea</taxon>
        <taxon>Cicadellidae</taxon>
        <taxon>Cicadellinae</taxon>
        <taxon>Proconiini</taxon>
        <taxon>Homalodisca</taxon>
    </lineage>
</organism>
<dbReference type="GO" id="GO:0030317">
    <property type="term" value="P:flagellated sperm motility"/>
    <property type="evidence" value="ECO:0007669"/>
    <property type="project" value="TreeGrafter"/>
</dbReference>
<evidence type="ECO:0000313" key="4">
    <source>
        <dbReference type="EMBL" id="JAT01121.1"/>
    </source>
</evidence>
<dbReference type="AlphaFoldDB" id="A0A1B6I083"/>
<dbReference type="PANTHER" id="PTHR21074:SF0">
    <property type="entry name" value="IQ AND UBIQUITIN-LIKE DOMAIN-CONTAINING PROTEIN"/>
    <property type="match status" value="1"/>
</dbReference>
<gene>
    <name evidence="3" type="ORF">g.29362</name>
    <name evidence="4" type="ORF">g.29363</name>
</gene>
<feature type="compositionally biased region" description="Basic and acidic residues" evidence="1">
    <location>
        <begin position="7"/>
        <end position="23"/>
    </location>
</feature>
<evidence type="ECO:0000256" key="1">
    <source>
        <dbReference type="SAM" id="MobiDB-lite"/>
    </source>
</evidence>
<reference evidence="3" key="1">
    <citation type="submission" date="2015-11" db="EMBL/GenBank/DDBJ databases">
        <title>De novo transcriptome assembly of four potential Pierce s Disease insect vectors from Arizona vineyards.</title>
        <authorList>
            <person name="Tassone E.E."/>
        </authorList>
    </citation>
    <scope>NUCLEOTIDE SEQUENCE</scope>
</reference>
<dbReference type="PANTHER" id="PTHR21074">
    <property type="entry name" value="IQ AND UBIQUITIN-LIKE DOMAIN-CONTAINING PROTEIN"/>
    <property type="match status" value="1"/>
</dbReference>
<proteinExistence type="predicted"/>
<evidence type="ECO:0000259" key="2">
    <source>
        <dbReference type="Pfam" id="PF25805"/>
    </source>
</evidence>
<feature type="domain" description="IQ motif and ubiquitin-like" evidence="2">
    <location>
        <begin position="396"/>
        <end position="525"/>
    </location>
</feature>
<accession>A0A1B6I083</accession>
<dbReference type="Pfam" id="PF25805">
    <property type="entry name" value="IQUB"/>
    <property type="match status" value="1"/>
</dbReference>
<dbReference type="InterPro" id="IPR037695">
    <property type="entry name" value="IQUB"/>
</dbReference>
<dbReference type="GO" id="GO:0001669">
    <property type="term" value="C:acrosomal vesicle"/>
    <property type="evidence" value="ECO:0007669"/>
    <property type="project" value="TreeGrafter"/>
</dbReference>